<feature type="region of interest" description="Disordered" evidence="4">
    <location>
        <begin position="116"/>
        <end position="135"/>
    </location>
</feature>
<keyword evidence="2 3" id="KW-0378">Hydrolase</keyword>
<reference evidence="6" key="1">
    <citation type="submission" date="2022-06" db="EMBL/GenBank/DDBJ databases">
        <title>Complete genome sequences of two strains of the flax pathogen Septoria linicola.</title>
        <authorList>
            <person name="Lapalu N."/>
            <person name="Simon A."/>
            <person name="Demenou B."/>
            <person name="Paumier D."/>
            <person name="Guillot M.-P."/>
            <person name="Gout L."/>
            <person name="Valade R."/>
        </authorList>
    </citation>
    <scope>NUCLEOTIDE SEQUENCE</scope>
    <source>
        <strain evidence="6">SE15195</strain>
    </source>
</reference>
<evidence type="ECO:0000313" key="7">
    <source>
        <dbReference type="Proteomes" id="UP001056384"/>
    </source>
</evidence>
<gene>
    <name evidence="6" type="ORF">Slin15195_G039590</name>
</gene>
<keyword evidence="7" id="KW-1185">Reference proteome</keyword>
<evidence type="ECO:0000256" key="2">
    <source>
        <dbReference type="ARBA" id="ARBA00022801"/>
    </source>
</evidence>
<evidence type="ECO:0000259" key="5">
    <source>
        <dbReference type="Pfam" id="PF00135"/>
    </source>
</evidence>
<comment type="similarity">
    <text evidence="1 3">Belongs to the type-B carboxylesterase/lipase family.</text>
</comment>
<dbReference type="InterPro" id="IPR029058">
    <property type="entry name" value="AB_hydrolase_fold"/>
</dbReference>
<dbReference type="InterPro" id="IPR050309">
    <property type="entry name" value="Type-B_Carboxylest/Lipase"/>
</dbReference>
<dbReference type="InterPro" id="IPR019826">
    <property type="entry name" value="Carboxylesterase_B_AS"/>
</dbReference>
<proteinExistence type="inferred from homology"/>
<dbReference type="PANTHER" id="PTHR11559">
    <property type="entry name" value="CARBOXYLESTERASE"/>
    <property type="match status" value="1"/>
</dbReference>
<evidence type="ECO:0000256" key="1">
    <source>
        <dbReference type="ARBA" id="ARBA00005964"/>
    </source>
</evidence>
<dbReference type="PROSITE" id="PS00122">
    <property type="entry name" value="CARBOXYLESTERASE_B_1"/>
    <property type="match status" value="1"/>
</dbReference>
<dbReference type="EMBL" id="CP099420">
    <property type="protein sequence ID" value="USW50640.1"/>
    <property type="molecule type" value="Genomic_DNA"/>
</dbReference>
<protein>
    <recommendedName>
        <fullName evidence="3">Carboxylic ester hydrolase</fullName>
        <ecNumber evidence="3">3.1.1.-</ecNumber>
    </recommendedName>
</protein>
<name>A0A9Q9EH45_9PEZI</name>
<evidence type="ECO:0000256" key="4">
    <source>
        <dbReference type="SAM" id="MobiDB-lite"/>
    </source>
</evidence>
<organism evidence="6 7">
    <name type="scientific">Septoria linicola</name>
    <dbReference type="NCBI Taxonomy" id="215465"/>
    <lineage>
        <taxon>Eukaryota</taxon>
        <taxon>Fungi</taxon>
        <taxon>Dikarya</taxon>
        <taxon>Ascomycota</taxon>
        <taxon>Pezizomycotina</taxon>
        <taxon>Dothideomycetes</taxon>
        <taxon>Dothideomycetidae</taxon>
        <taxon>Mycosphaerellales</taxon>
        <taxon>Mycosphaerellaceae</taxon>
        <taxon>Septoria</taxon>
    </lineage>
</organism>
<dbReference type="Proteomes" id="UP001056384">
    <property type="component" value="Chromosome 3"/>
</dbReference>
<feature type="domain" description="Carboxylesterase type B" evidence="5">
    <location>
        <begin position="93"/>
        <end position="595"/>
    </location>
</feature>
<accession>A0A9Q9EH45</accession>
<evidence type="ECO:0000256" key="3">
    <source>
        <dbReference type="RuleBase" id="RU361235"/>
    </source>
</evidence>
<dbReference type="EC" id="3.1.1.-" evidence="3"/>
<dbReference type="SUPFAM" id="SSF53474">
    <property type="entry name" value="alpha/beta-Hydrolases"/>
    <property type="match status" value="1"/>
</dbReference>
<dbReference type="PROSITE" id="PS00941">
    <property type="entry name" value="CARBOXYLESTERASE_B_2"/>
    <property type="match status" value="1"/>
</dbReference>
<dbReference type="Pfam" id="PF00135">
    <property type="entry name" value="COesterase"/>
    <property type="match status" value="1"/>
</dbReference>
<evidence type="ECO:0000313" key="6">
    <source>
        <dbReference type="EMBL" id="USW50640.1"/>
    </source>
</evidence>
<dbReference type="AlphaFoldDB" id="A0A9Q9EH45"/>
<dbReference type="Gene3D" id="3.40.50.1820">
    <property type="entry name" value="alpha/beta hydrolase"/>
    <property type="match status" value="1"/>
</dbReference>
<dbReference type="GO" id="GO:0016787">
    <property type="term" value="F:hydrolase activity"/>
    <property type="evidence" value="ECO:0007669"/>
    <property type="project" value="UniProtKB-KW"/>
</dbReference>
<dbReference type="InterPro" id="IPR002018">
    <property type="entry name" value="CarbesteraseB"/>
</dbReference>
<sequence>MAAGIWNGLGGGALGTYTNGIGELGSPFGISELLQQITQGFSASPGMSLLTGLCSIAGLCGALQSLAPGVSNPAELPTVDLDYVLQKPTFLNTQYDVYVFSDIRYAAPPVGNNRFRAPQAPVKDRSTVQSGGEQRACAQAAPKWQATTNQFVPRYEAGQTQFDPASFPAGAVNTSPSSRETEDCLFLDVYTPRSTFSNAGKGPGAPIVVQIHGGGFVSGAKDLNPAGLIERDRDTGGNGTVIVSLNYRLGAFGWLAGSTVQQDGNANAGLLDQQFALNWVKQHAKQFGGDPNRISVIGESAGAASILHQITSNGGGQGALAFQKAIIQSPAFFPVDEASQTDTTARNLLRYLGVSSLSDARKTSFNAMYAANAQQVGDSPYGLFTYGPAVDGSFVPNLPGRLLAKGQFHKDVNLIVGHNANEGIGFTSPFIRDDVSFAQYIGGRMSPSKATTSNLQYIANTLYPPVFDGSQGYTNQIGRTSRAVAEMIFTCNTFYLDTAFNNQTFAYQFAVPPAYHGSDLAYTYYTGTSANPDPQVQVAVAMQKYFLNFAKTGDPNGNGLSRFQRFGGDANMQVFRTSGFSTAPDDTANARCRWWQTNL</sequence>
<dbReference type="InterPro" id="IPR019819">
    <property type="entry name" value="Carboxylesterase_B_CS"/>
</dbReference>